<dbReference type="Pfam" id="PF00696">
    <property type="entry name" value="AA_kinase"/>
    <property type="match status" value="1"/>
</dbReference>
<dbReference type="GO" id="GO:0009089">
    <property type="term" value="P:lysine biosynthetic process via diaminopimelate"/>
    <property type="evidence" value="ECO:0007669"/>
    <property type="project" value="TreeGrafter"/>
</dbReference>
<dbReference type="GO" id="GO:0005829">
    <property type="term" value="C:cytosol"/>
    <property type="evidence" value="ECO:0007669"/>
    <property type="project" value="TreeGrafter"/>
</dbReference>
<dbReference type="SUPFAM" id="SSF53633">
    <property type="entry name" value="Carbamate kinase-like"/>
    <property type="match status" value="1"/>
</dbReference>
<comment type="similarity">
    <text evidence="1">Belongs to the aspartokinase family.</text>
</comment>
<evidence type="ECO:0000256" key="3">
    <source>
        <dbReference type="ARBA" id="ARBA00022679"/>
    </source>
</evidence>
<dbReference type="InterPro" id="IPR001048">
    <property type="entry name" value="Asp/Glu/Uridylate_kinase"/>
</dbReference>
<dbReference type="AlphaFoldDB" id="A0A316UAR5"/>
<dbReference type="PROSITE" id="PS00324">
    <property type="entry name" value="ASPARTOKINASE"/>
    <property type="match status" value="1"/>
</dbReference>
<dbReference type="Gene3D" id="3.30.2130.10">
    <property type="entry name" value="VC0802-like"/>
    <property type="match status" value="1"/>
</dbReference>
<dbReference type="EMBL" id="KZ819323">
    <property type="protein sequence ID" value="PWN22252.1"/>
    <property type="molecule type" value="Genomic_DNA"/>
</dbReference>
<dbReference type="Pfam" id="PF22468">
    <property type="entry name" value="ACT_9"/>
    <property type="match status" value="1"/>
</dbReference>
<dbReference type="EC" id="2.7.2.4" evidence="2"/>
<dbReference type="InterPro" id="IPR045865">
    <property type="entry name" value="ACT-like_dom_sf"/>
</dbReference>
<proteinExistence type="inferred from homology"/>
<evidence type="ECO:0000313" key="8">
    <source>
        <dbReference type="EMBL" id="PWN22252.1"/>
    </source>
</evidence>
<keyword evidence="3" id="KW-0808">Transferase</keyword>
<dbReference type="PROSITE" id="PS51671">
    <property type="entry name" value="ACT"/>
    <property type="match status" value="1"/>
</dbReference>
<evidence type="ECO:0000313" key="9">
    <source>
        <dbReference type="Proteomes" id="UP000245942"/>
    </source>
</evidence>
<protein>
    <recommendedName>
        <fullName evidence="2">aspartate kinase</fullName>
        <ecNumber evidence="2">2.7.2.4</ecNumber>
    </recommendedName>
</protein>
<accession>A0A316UAR5</accession>
<dbReference type="RefSeq" id="XP_025349412.1">
    <property type="nucleotide sequence ID" value="XM_025490181.1"/>
</dbReference>
<keyword evidence="6" id="KW-0067">ATP-binding</keyword>
<gene>
    <name evidence="8" type="ORF">BCV69DRAFT_245927</name>
</gene>
<dbReference type="InterPro" id="IPR054352">
    <property type="entry name" value="ACT_Aspartokinase"/>
</dbReference>
<evidence type="ECO:0000259" key="7">
    <source>
        <dbReference type="PROSITE" id="PS51671"/>
    </source>
</evidence>
<dbReference type="Gene3D" id="3.40.1160.10">
    <property type="entry name" value="Acetylglutamate kinase-like"/>
    <property type="match status" value="1"/>
</dbReference>
<dbReference type="Proteomes" id="UP000245942">
    <property type="component" value="Unassembled WGS sequence"/>
</dbReference>
<dbReference type="InterPro" id="IPR018042">
    <property type="entry name" value="Aspartate_kinase_CS"/>
</dbReference>
<keyword evidence="5 8" id="KW-0418">Kinase</keyword>
<dbReference type="SUPFAM" id="SSF55021">
    <property type="entry name" value="ACT-like"/>
    <property type="match status" value="2"/>
</dbReference>
<dbReference type="STRING" id="1684307.A0A316UAR5"/>
<dbReference type="PANTHER" id="PTHR21499">
    <property type="entry name" value="ASPARTATE KINASE"/>
    <property type="match status" value="1"/>
</dbReference>
<keyword evidence="9" id="KW-1185">Reference proteome</keyword>
<dbReference type="InterPro" id="IPR002912">
    <property type="entry name" value="ACT_dom"/>
</dbReference>
<dbReference type="InterPro" id="IPR036393">
    <property type="entry name" value="AceGlu_kinase-like_sf"/>
</dbReference>
<evidence type="ECO:0000256" key="4">
    <source>
        <dbReference type="ARBA" id="ARBA00022741"/>
    </source>
</evidence>
<dbReference type="FunFam" id="3.30.2130.10:FF:000001">
    <property type="entry name" value="Bifunctional aspartokinase/homoserine dehydrogenase"/>
    <property type="match status" value="1"/>
</dbReference>
<evidence type="ECO:0000256" key="6">
    <source>
        <dbReference type="ARBA" id="ARBA00022840"/>
    </source>
</evidence>
<evidence type="ECO:0000256" key="5">
    <source>
        <dbReference type="ARBA" id="ARBA00022777"/>
    </source>
</evidence>
<feature type="domain" description="ACT" evidence="7">
    <location>
        <begin position="541"/>
        <end position="607"/>
    </location>
</feature>
<reference evidence="8 9" key="1">
    <citation type="journal article" date="2018" name="Mol. Biol. Evol.">
        <title>Broad Genomic Sampling Reveals a Smut Pathogenic Ancestry of the Fungal Clade Ustilaginomycotina.</title>
        <authorList>
            <person name="Kijpornyongpan T."/>
            <person name="Mondo S.J."/>
            <person name="Barry K."/>
            <person name="Sandor L."/>
            <person name="Lee J."/>
            <person name="Lipzen A."/>
            <person name="Pangilinan J."/>
            <person name="LaButti K."/>
            <person name="Hainaut M."/>
            <person name="Henrissat B."/>
            <person name="Grigoriev I.V."/>
            <person name="Spatafora J.W."/>
            <person name="Aime M.C."/>
        </authorList>
    </citation>
    <scope>NUCLEOTIDE SEQUENCE [LARGE SCALE GENOMIC DNA]</scope>
    <source>
        <strain evidence="8 9">MCA 4718</strain>
    </source>
</reference>
<evidence type="ECO:0000256" key="2">
    <source>
        <dbReference type="ARBA" id="ARBA00013059"/>
    </source>
</evidence>
<evidence type="ECO:0000256" key="1">
    <source>
        <dbReference type="ARBA" id="ARBA00010122"/>
    </source>
</evidence>
<dbReference type="PANTHER" id="PTHR21499:SF59">
    <property type="entry name" value="ASPARTOKINASE"/>
    <property type="match status" value="1"/>
</dbReference>
<sequence>MLQPEQWIVQKYGGTSVGKFLPAITSQIVPSYLSAAAAATDGRRLRIALVCSARSGSTKAKGTTNLLLTAATQALEPDNGTDADLSASALNLRMSAEWNNSRFSNSSNRSSSSSSSTASLPAKLAFEETVEVLLEEHLKAVDIAVKKDLELRQRLESDVRADCERLRQFLQAAKIIEEISPRSKDIILSLGERLSCRLVCAALQDLGIPAELVGMESVIDAAFLDEASSRRRRAGGSIGNQAAVDGEALLDQHFYDLLAERMGEKCRAAKGVPVVTGYFGAVPGSLLSQVGRGYTDLCAALCAVGLAASELQIWKEVDGVFTADPRKVSTARLIPSISPEEAAELTYYGSEVIHPFTMEQAIRKRVPIRIKNVENPGGSGTVILPDAEEGEKDHLVEGHVTQPQTPAASGANTPGAFPPWGMSSAYPGFDANTLNALSANANGPLPQRRLPTAVTIKEDVMVLNVHSNRKTISHSFFSRIFSTLDRHGVAVDLISTSEVHVSMAISATSLRRPTRTLDAICSELGVVGTVSVLREMAILSLVGRQMRHMVGVAGKMFTTLAEGGINIEMISQGANEINISCVIHAKSALKALNLIHYSVLEVTPIKPSNAESGNFGRSFV</sequence>
<organism evidence="8 9">
    <name type="scientific">Pseudomicrostroma glucosiphilum</name>
    <dbReference type="NCBI Taxonomy" id="1684307"/>
    <lineage>
        <taxon>Eukaryota</taxon>
        <taxon>Fungi</taxon>
        <taxon>Dikarya</taxon>
        <taxon>Basidiomycota</taxon>
        <taxon>Ustilaginomycotina</taxon>
        <taxon>Exobasidiomycetes</taxon>
        <taxon>Microstromatales</taxon>
        <taxon>Microstromatales incertae sedis</taxon>
        <taxon>Pseudomicrostroma</taxon>
    </lineage>
</organism>
<dbReference type="OrthoDB" id="4323675at2759"/>
<dbReference type="GO" id="GO:0009090">
    <property type="term" value="P:homoserine biosynthetic process"/>
    <property type="evidence" value="ECO:0007669"/>
    <property type="project" value="TreeGrafter"/>
</dbReference>
<keyword evidence="4" id="KW-0547">Nucleotide-binding</keyword>
<dbReference type="GO" id="GO:0005524">
    <property type="term" value="F:ATP binding"/>
    <property type="evidence" value="ECO:0007669"/>
    <property type="project" value="UniProtKB-KW"/>
</dbReference>
<dbReference type="GO" id="GO:0004072">
    <property type="term" value="F:aspartate kinase activity"/>
    <property type="evidence" value="ECO:0007669"/>
    <property type="project" value="UniProtKB-EC"/>
</dbReference>
<dbReference type="GeneID" id="37011915"/>
<name>A0A316UAR5_9BASI</name>